<protein>
    <submittedName>
        <fullName evidence="4">RUN domain-containing protein 1</fullName>
    </submittedName>
</protein>
<dbReference type="Pfam" id="PF02759">
    <property type="entry name" value="RUN"/>
    <property type="match status" value="1"/>
</dbReference>
<dbReference type="InterPro" id="IPR037213">
    <property type="entry name" value="Run_dom_sf"/>
</dbReference>
<dbReference type="PANTHER" id="PTHR15591">
    <property type="entry name" value="RUN AND SH3 DOMAIN CONTAINING"/>
    <property type="match status" value="1"/>
</dbReference>
<organism evidence="3 4">
    <name type="scientific">Drosophila pseudoobscura pseudoobscura</name>
    <name type="common">Fruit fly</name>
    <dbReference type="NCBI Taxonomy" id="46245"/>
    <lineage>
        <taxon>Eukaryota</taxon>
        <taxon>Metazoa</taxon>
        <taxon>Ecdysozoa</taxon>
        <taxon>Arthropoda</taxon>
        <taxon>Hexapoda</taxon>
        <taxon>Insecta</taxon>
        <taxon>Pterygota</taxon>
        <taxon>Neoptera</taxon>
        <taxon>Endopterygota</taxon>
        <taxon>Diptera</taxon>
        <taxon>Brachycera</taxon>
        <taxon>Muscomorpha</taxon>
        <taxon>Ephydroidea</taxon>
        <taxon>Drosophilidae</taxon>
        <taxon>Drosophila</taxon>
        <taxon>Sophophora</taxon>
    </lineage>
</organism>
<evidence type="ECO:0000259" key="2">
    <source>
        <dbReference type="PROSITE" id="PS50826"/>
    </source>
</evidence>
<sequence length="837" mass="92250">MSVSASETVAGRSSCGPNPPPGCQSGTDTHTKRDRASESVRHTKRVRESEQEWEAAGAGPAGIESGTGHRLIFLCKRETRKSKPYVNRTQSLSLRFHLEMEEALQLTEAEATESMESSPVEGQQPVHEVNSCHDKAATYPEETETETDPEHDPEPEQMLSERWSPLGANYDDANSASSGVDCELEPTLLGLSLEKSSPGNETENASELARLRSIEEEQELLTSSLLALTSHFAHVQLRVRQIVEAPAEERDQLLRDLDDFAFQGIPDAGLGQKKGSDAEPERETETDGQLIEQLKSQLTELEQLAYEAGEPGILPQHVLLEKQKFILDELRAKLNLQVEQQDLPSLSTDQLRHQVDNAIGEFVGPLKMKEQLVAQLKTQITDLERFIAFLQCDAAGSGSGSSASGSDRLKLLSGAYNSYAAKQTARSQVSLPAPAETSPPSRSYSHSSALPVAQAGESLHSKAHGLLDKASILMQMFATTHLAKPREDFQQNTLKKTHKGNHWGDLRAQLEVDIQEVAALAATLSCDREKLANIKRALRQQQQQQQQQAGSSSTCLNPQNGALITLPPRCRRAVAAGHELAPYAAAAASAATSSDSEEEASYDRFEWEKEIKGLSLGRRIVHMRGDSIATIGRELTTVVRKNFARTVQQLIQHGLRIPAESAASSLMVPFMRCLHPGTQRMAAPSAQESQFLGLGRGMHAWELILEYYQLKHGEEYNNTPARKLSLSFQLDIVDAQAVTAKQSLLSTVGMILAMHKPYKRSHNAHFKAFVCAGLNSHLLVEWLNLILSCNELIDTYYSSTSYVARTGFRDSLRSIDALSKFDFDLPVDLAIRHFRNI</sequence>
<keyword evidence="3" id="KW-1185">Reference proteome</keyword>
<feature type="region of interest" description="Disordered" evidence="1">
    <location>
        <begin position="108"/>
        <end position="127"/>
    </location>
</feature>
<evidence type="ECO:0000313" key="4">
    <source>
        <dbReference type="RefSeq" id="XP_001354494.3"/>
    </source>
</evidence>
<dbReference type="InParanoid" id="A0A6I8UF37"/>
<dbReference type="InterPro" id="IPR047343">
    <property type="entry name" value="RUSC1_2"/>
</dbReference>
<dbReference type="RefSeq" id="XP_001354494.3">
    <property type="nucleotide sequence ID" value="XM_001354458.4"/>
</dbReference>
<feature type="compositionally biased region" description="Basic and acidic residues" evidence="1">
    <location>
        <begin position="29"/>
        <end position="50"/>
    </location>
</feature>
<dbReference type="SMART" id="SM00593">
    <property type="entry name" value="RUN"/>
    <property type="match status" value="1"/>
</dbReference>
<reference evidence="4" key="1">
    <citation type="submission" date="2025-08" db="UniProtKB">
        <authorList>
            <consortium name="RefSeq"/>
        </authorList>
    </citation>
    <scope>IDENTIFICATION</scope>
    <source>
        <strain evidence="4">MV-25-SWS-2005</strain>
        <tissue evidence="4">Whole body</tissue>
    </source>
</reference>
<dbReference type="KEGG" id="dpo:4814334"/>
<feature type="domain" description="RUN" evidence="2">
    <location>
        <begin position="634"/>
        <end position="830"/>
    </location>
</feature>
<feature type="region of interest" description="Disordered" evidence="1">
    <location>
        <begin position="139"/>
        <end position="158"/>
    </location>
</feature>
<name>A0A6I8UF37_DROPS</name>
<dbReference type="Pfam" id="PF26030">
    <property type="entry name" value="RUNDC1"/>
    <property type="match status" value="1"/>
</dbReference>
<accession>A0A6I8UF37</accession>
<feature type="region of interest" description="Disordered" evidence="1">
    <location>
        <begin position="426"/>
        <end position="449"/>
    </location>
</feature>
<dbReference type="PANTHER" id="PTHR15591:SF19">
    <property type="entry name" value="RUN DOMAIN-CONTAINING PROTEIN 1 ISOFORM X1"/>
    <property type="match status" value="1"/>
</dbReference>
<dbReference type="InterPro" id="IPR058732">
    <property type="entry name" value="RUNDC1_M"/>
</dbReference>
<gene>
    <name evidence="4" type="primary">LOC4814334</name>
</gene>
<dbReference type="FunFam" id="1.20.58.900:FF:000021">
    <property type="entry name" value="GM19009"/>
    <property type="match status" value="1"/>
</dbReference>
<evidence type="ECO:0000256" key="1">
    <source>
        <dbReference type="SAM" id="MobiDB-lite"/>
    </source>
</evidence>
<dbReference type="Gene3D" id="1.20.58.900">
    <property type="match status" value="1"/>
</dbReference>
<feature type="region of interest" description="Disordered" evidence="1">
    <location>
        <begin position="1"/>
        <end position="66"/>
    </location>
</feature>
<dbReference type="SUPFAM" id="SSF140741">
    <property type="entry name" value="RUN domain-like"/>
    <property type="match status" value="1"/>
</dbReference>
<dbReference type="InterPro" id="IPR004012">
    <property type="entry name" value="Run_dom"/>
</dbReference>
<dbReference type="Proteomes" id="UP000001819">
    <property type="component" value="Chromosome X"/>
</dbReference>
<dbReference type="FunCoup" id="A0A6I8UF37">
    <property type="interactions" value="691"/>
</dbReference>
<dbReference type="CDD" id="cd17683">
    <property type="entry name" value="RUN_RUNDC1"/>
    <property type="match status" value="1"/>
</dbReference>
<dbReference type="PROSITE" id="PS50826">
    <property type="entry name" value="RUN"/>
    <property type="match status" value="1"/>
</dbReference>
<proteinExistence type="predicted"/>
<evidence type="ECO:0000313" key="3">
    <source>
        <dbReference type="Proteomes" id="UP000001819"/>
    </source>
</evidence>
<feature type="compositionally biased region" description="Low complexity" evidence="1">
    <location>
        <begin position="108"/>
        <end position="118"/>
    </location>
</feature>
<dbReference type="AlphaFoldDB" id="A0A6I8UF37"/>
<feature type="compositionally biased region" description="Basic and acidic residues" evidence="1">
    <location>
        <begin position="274"/>
        <end position="285"/>
    </location>
</feature>
<feature type="compositionally biased region" description="Low complexity" evidence="1">
    <location>
        <begin position="438"/>
        <end position="449"/>
    </location>
</feature>
<feature type="region of interest" description="Disordered" evidence="1">
    <location>
        <begin position="265"/>
        <end position="287"/>
    </location>
</feature>